<evidence type="ECO:0000256" key="2">
    <source>
        <dbReference type="SAM" id="MobiDB-lite"/>
    </source>
</evidence>
<evidence type="ECO:0000313" key="4">
    <source>
        <dbReference type="EMBL" id="ATA87805.1"/>
    </source>
</evidence>
<dbReference type="InterPro" id="IPR025103">
    <property type="entry name" value="DUF4011"/>
</dbReference>
<proteinExistence type="predicted"/>
<dbReference type="Proteomes" id="UP000217250">
    <property type="component" value="Chromosome"/>
</dbReference>
<dbReference type="Pfam" id="PF13195">
    <property type="entry name" value="DUF4011"/>
    <property type="match status" value="1"/>
</dbReference>
<dbReference type="OrthoDB" id="9757917at2"/>
<accession>A0A250FTR6</accession>
<gene>
    <name evidence="4" type="ORF">CGC50_12115</name>
</gene>
<dbReference type="GeneID" id="84809281"/>
<organism evidence="4 5">
    <name type="scientific">Capnocytophaga gingivalis</name>
    <dbReference type="NCBI Taxonomy" id="1017"/>
    <lineage>
        <taxon>Bacteria</taxon>
        <taxon>Pseudomonadati</taxon>
        <taxon>Bacteroidota</taxon>
        <taxon>Flavobacteriia</taxon>
        <taxon>Flavobacteriales</taxon>
        <taxon>Flavobacteriaceae</taxon>
        <taxon>Capnocytophaga</taxon>
    </lineage>
</organism>
<keyword evidence="1" id="KW-0175">Coiled coil</keyword>
<dbReference type="InterPro" id="IPR027417">
    <property type="entry name" value="P-loop_NTPase"/>
</dbReference>
<reference evidence="5" key="1">
    <citation type="submission" date="2017-06" db="EMBL/GenBank/DDBJ databases">
        <title>Capnocytophaga spp. assemblies.</title>
        <authorList>
            <person name="Gulvik C.A."/>
        </authorList>
    </citation>
    <scope>NUCLEOTIDE SEQUENCE [LARGE SCALE GENOMIC DNA]</scope>
    <source>
        <strain evidence="5">H1496</strain>
    </source>
</reference>
<dbReference type="InterPro" id="IPR041679">
    <property type="entry name" value="DNA2/NAM7-like_C"/>
</dbReference>
<dbReference type="Gene3D" id="3.40.50.300">
    <property type="entry name" value="P-loop containing nucleotide triphosphate hydrolases"/>
    <property type="match status" value="3"/>
</dbReference>
<dbReference type="RefSeq" id="WP_095911004.1">
    <property type="nucleotide sequence ID" value="NZ_CP022386.1"/>
</dbReference>
<protein>
    <submittedName>
        <fullName evidence="4">AAA family ATPase</fullName>
    </submittedName>
</protein>
<dbReference type="CDD" id="cd18808">
    <property type="entry name" value="SF1_C_Upf1"/>
    <property type="match status" value="1"/>
</dbReference>
<name>A0A250FTR6_9FLAO</name>
<evidence type="ECO:0000259" key="3">
    <source>
        <dbReference type="Pfam" id="PF13087"/>
    </source>
</evidence>
<feature type="coiled-coil region" evidence="1">
    <location>
        <begin position="543"/>
        <end position="570"/>
    </location>
</feature>
<dbReference type="PANTHER" id="PTHR10887:SF530">
    <property type="entry name" value="SUPERFAMILY I DNA HELICASES"/>
    <property type="match status" value="1"/>
</dbReference>
<evidence type="ECO:0000256" key="1">
    <source>
        <dbReference type="SAM" id="Coils"/>
    </source>
</evidence>
<dbReference type="PANTHER" id="PTHR10887">
    <property type="entry name" value="DNA2/NAM7 HELICASE FAMILY"/>
    <property type="match status" value="1"/>
</dbReference>
<dbReference type="SUPFAM" id="SSF52540">
    <property type="entry name" value="P-loop containing nucleoside triphosphate hydrolases"/>
    <property type="match status" value="1"/>
</dbReference>
<evidence type="ECO:0000313" key="5">
    <source>
        <dbReference type="Proteomes" id="UP000217250"/>
    </source>
</evidence>
<feature type="region of interest" description="Disordered" evidence="2">
    <location>
        <begin position="78"/>
        <end position="111"/>
    </location>
</feature>
<dbReference type="InterPro" id="IPR045055">
    <property type="entry name" value="DNA2/NAM7-like"/>
</dbReference>
<dbReference type="Pfam" id="PF13087">
    <property type="entry name" value="AAA_12"/>
    <property type="match status" value="1"/>
</dbReference>
<dbReference type="EMBL" id="CP022386">
    <property type="protein sequence ID" value="ATA87805.1"/>
    <property type="molecule type" value="Genomic_DNA"/>
</dbReference>
<feature type="domain" description="DNA2/NAM7 helicase-like C-terminal" evidence="3">
    <location>
        <begin position="976"/>
        <end position="1166"/>
    </location>
</feature>
<dbReference type="KEGG" id="cgh:CGC50_12115"/>
<sequence>MEPFSKEVFDLFQQKLKVGNRRGVHLNAIANNSRYKFDLSRLSAIFKSLPERFVLDLLTLRNLKFSFSLYDTPSTDMDHRSYNTESQGKKLLEREDDKEQKGSPNEGKDRESILEKLSTSMDNLIFQSEAILQERGINALGFGFPILVRRDLTDGQITVAPVLIWSVRIRPSSQMSTWEISRTEEDPIYINEVLINHLQNDSHITIPPIPEEMLEDGKIDKNELHKLLTELLAQLKVNQNLDFLENNYAEISPIRSKAYYEDLLPERGQALIEKAGLFSLFEVQKQNIINDYQTLKESFEPKEITLKEDFQSFSSVATDPSQQEILEGLRTQSRILIQGPPGTGKSQTLTALLVNALENQQKTLVVCEKQTALEVLYNALKEKGLEKYTILIKDSITDRKLVVDALRNTLDSNTFKNPIEPYPLSLQKEQVAEISALKNQINLHHSLLFSPILSQENWTDLAGKILEYEGTKTSIDLTSLPLTYQGEEYEGIKKMLEKAQERYMPFAPYKESYLYNAKTLIEKSISQSQHYIEEAFASYSSQWEQILSIYQDYEKEYKRLRQEEFSAQIETLNEYINEIETLTAMLSPDADQYHRERTNSFFYRIGALFSSSKKQVLKEQKRLLWLFQEIKKISVHPNFSFLFLSDNLYSNKENILSYRGEIEKAKQNFEANVSQAFEALDVLNFFEKKYTNPTFERLLSAIHTLKEQIKREHYTSFIDLGTTFFEFRDRIIALLTQHAQYQEDKNNPFLIGYEWFSFYEPLSDLHKKCIGLLESAKANHWEASFLYAYYKAFLLKKSGENPVFHPSTYDELRKKLRGFSLSQTEIIQRYWDSAQRLAVKNFETLHKDLSVANLYNKRKSEKHNRLPLRQIAQKDIDLLTSFFPIILTTPDTCCNLFQGTYFYFDYVVFDEASQLKLEDNLPAILKGKTVIIAGDEHQMPPSNYFSKIFEGNYEDEDDMEDEDDLLVKNSLLSVESLLDFAQEYKYDKHYLNFHYRSRHPFLIDFSNVAFYRGKLRPMPSLAQYTPIEFYQVGGTFHEHINEQEAEKIIDILRNIPEKSDGTYPSVGVATFNITQRNFIRKRLLSLRNDPREEAFAQKLSLLEEAGLFIKNLENIQGDERDIILLSVTYGKKKDGKFIQSFGPLNHQKGYKLLNVIITRAKEKIYVCNSIPQEFFMNYAEALAQEQSNNRRAVLYAYLAYCKAVSENNESERQKILYSLSLYGNIEKEKTSLGQLLFKEEVFLYLQEKFPSLSLSKDKPFGGYTIDIFIERDKGQPIAIECLSKEIYQNEMGYLEDIHKEQILGKVGVLYMRIHANMPIKNYLTALEKLLANT</sequence>
<dbReference type="InterPro" id="IPR047187">
    <property type="entry name" value="SF1_C_Upf1"/>
</dbReference>